<dbReference type="EMBL" id="JRVC01000021">
    <property type="protein sequence ID" value="KHS43723.1"/>
    <property type="molecule type" value="Genomic_DNA"/>
</dbReference>
<evidence type="ECO:0000313" key="3">
    <source>
        <dbReference type="Proteomes" id="UP000031338"/>
    </source>
</evidence>
<feature type="region of interest" description="Disordered" evidence="1">
    <location>
        <begin position="1"/>
        <end position="27"/>
    </location>
</feature>
<protein>
    <submittedName>
        <fullName evidence="2">Uncharacterized protein</fullName>
    </submittedName>
</protein>
<evidence type="ECO:0000256" key="1">
    <source>
        <dbReference type="SAM" id="MobiDB-lite"/>
    </source>
</evidence>
<keyword evidence="3" id="KW-1185">Reference proteome</keyword>
<dbReference type="STRING" id="48936.NJ75_03542"/>
<dbReference type="Proteomes" id="UP000031338">
    <property type="component" value="Unassembled WGS sequence"/>
</dbReference>
<gene>
    <name evidence="2" type="ORF">NJ75_03542</name>
</gene>
<name>A0A0B8ZKT9_9SPHN</name>
<sequence length="278" mass="29623">MPIGGTPESGSQGRRRERAAAANSGRGGSRFLLARRLAAAGQNRGAPAILDGRQSPRRHAMAMLISLSHRDEREITVLPPHPSGRSGLTAKRHSSTPRLTILNEDGHGRAAGRSGCANSGAAQHKADPLPETVSRPVARCIARARGGDEGGVQECRRPNARNFAPAGAQPARARGTECGNLDGAAHSLARWGKGNCFEDKMHRLAKSVWNVRIRGMSKASLAPHDELARRNRDRQRLRAILREGAQSAPGCPADQRYFAALRARVAQCADGPYPGASA</sequence>
<comment type="caution">
    <text evidence="2">The sequence shown here is derived from an EMBL/GenBank/DDBJ whole genome shotgun (WGS) entry which is preliminary data.</text>
</comment>
<dbReference type="AlphaFoldDB" id="A0A0B8ZKT9"/>
<feature type="region of interest" description="Disordered" evidence="1">
    <location>
        <begin position="102"/>
        <end position="130"/>
    </location>
</feature>
<reference evidence="2 3" key="1">
    <citation type="submission" date="2014-10" db="EMBL/GenBank/DDBJ databases">
        <title>Draft genome sequence of Novosphingobium subterraneum DSM 12447.</title>
        <authorList>
            <person name="Gan H.M."/>
            <person name="Gan H.Y."/>
            <person name="Savka M.A."/>
        </authorList>
    </citation>
    <scope>NUCLEOTIDE SEQUENCE [LARGE SCALE GENOMIC DNA]</scope>
    <source>
        <strain evidence="2 3">DSM 12447</strain>
    </source>
</reference>
<organism evidence="2 3">
    <name type="scientific">Novosphingobium subterraneum</name>
    <dbReference type="NCBI Taxonomy" id="48936"/>
    <lineage>
        <taxon>Bacteria</taxon>
        <taxon>Pseudomonadati</taxon>
        <taxon>Pseudomonadota</taxon>
        <taxon>Alphaproteobacteria</taxon>
        <taxon>Sphingomonadales</taxon>
        <taxon>Sphingomonadaceae</taxon>
        <taxon>Novosphingobium</taxon>
    </lineage>
</organism>
<evidence type="ECO:0000313" key="2">
    <source>
        <dbReference type="EMBL" id="KHS43723.1"/>
    </source>
</evidence>
<proteinExistence type="predicted"/>
<accession>A0A0B8ZKT9</accession>